<organism evidence="5 6">
    <name type="scientific">Lophiotrema nucula</name>
    <dbReference type="NCBI Taxonomy" id="690887"/>
    <lineage>
        <taxon>Eukaryota</taxon>
        <taxon>Fungi</taxon>
        <taxon>Dikarya</taxon>
        <taxon>Ascomycota</taxon>
        <taxon>Pezizomycotina</taxon>
        <taxon>Dothideomycetes</taxon>
        <taxon>Pleosporomycetidae</taxon>
        <taxon>Pleosporales</taxon>
        <taxon>Lophiotremataceae</taxon>
        <taxon>Lophiotrema</taxon>
    </lineage>
</organism>
<dbReference type="GO" id="GO:0008270">
    <property type="term" value="F:zinc ion binding"/>
    <property type="evidence" value="ECO:0007669"/>
    <property type="project" value="InterPro"/>
</dbReference>
<evidence type="ECO:0000256" key="3">
    <source>
        <dbReference type="ARBA" id="ARBA00022833"/>
    </source>
</evidence>
<dbReference type="PANTHER" id="PTHR43175">
    <property type="entry name" value="CARBONIC ANHYDRASE"/>
    <property type="match status" value="1"/>
</dbReference>
<dbReference type="AlphaFoldDB" id="A0A6A5ZQE9"/>
<keyword evidence="2 4" id="KW-0479">Metal-binding</keyword>
<dbReference type="SMART" id="SM00947">
    <property type="entry name" value="Pro_CA"/>
    <property type="match status" value="1"/>
</dbReference>
<reference evidence="5" key="1">
    <citation type="journal article" date="2020" name="Stud. Mycol.">
        <title>101 Dothideomycetes genomes: a test case for predicting lifestyles and emergence of pathogens.</title>
        <authorList>
            <person name="Haridas S."/>
            <person name="Albert R."/>
            <person name="Binder M."/>
            <person name="Bloem J."/>
            <person name="Labutti K."/>
            <person name="Salamov A."/>
            <person name="Andreopoulos B."/>
            <person name="Baker S."/>
            <person name="Barry K."/>
            <person name="Bills G."/>
            <person name="Bluhm B."/>
            <person name="Cannon C."/>
            <person name="Castanera R."/>
            <person name="Culley D."/>
            <person name="Daum C."/>
            <person name="Ezra D."/>
            <person name="Gonzalez J."/>
            <person name="Henrissat B."/>
            <person name="Kuo A."/>
            <person name="Liang C."/>
            <person name="Lipzen A."/>
            <person name="Lutzoni F."/>
            <person name="Magnuson J."/>
            <person name="Mondo S."/>
            <person name="Nolan M."/>
            <person name="Ohm R."/>
            <person name="Pangilinan J."/>
            <person name="Park H.-J."/>
            <person name="Ramirez L."/>
            <person name="Alfaro M."/>
            <person name="Sun H."/>
            <person name="Tritt A."/>
            <person name="Yoshinaga Y."/>
            <person name="Zwiers L.-H."/>
            <person name="Turgeon B."/>
            <person name="Goodwin S."/>
            <person name="Spatafora J."/>
            <person name="Crous P."/>
            <person name="Grigoriev I."/>
        </authorList>
    </citation>
    <scope>NUCLEOTIDE SEQUENCE</scope>
    <source>
        <strain evidence="5">CBS 627.86</strain>
    </source>
</reference>
<dbReference type="InterPro" id="IPR036874">
    <property type="entry name" value="Carbonic_anhydrase_sf"/>
</dbReference>
<accession>A0A6A5ZQE9</accession>
<dbReference type="GO" id="GO:0004089">
    <property type="term" value="F:carbonate dehydratase activity"/>
    <property type="evidence" value="ECO:0007669"/>
    <property type="project" value="InterPro"/>
</dbReference>
<evidence type="ECO:0000313" key="5">
    <source>
        <dbReference type="EMBL" id="KAF2121107.1"/>
    </source>
</evidence>
<evidence type="ECO:0000313" key="6">
    <source>
        <dbReference type="Proteomes" id="UP000799770"/>
    </source>
</evidence>
<dbReference type="PANTHER" id="PTHR43175:SF3">
    <property type="entry name" value="CARBON DISULFIDE HYDROLASE"/>
    <property type="match status" value="1"/>
</dbReference>
<dbReference type="Proteomes" id="UP000799770">
    <property type="component" value="Unassembled WGS sequence"/>
</dbReference>
<keyword evidence="6" id="KW-1185">Reference proteome</keyword>
<protein>
    <submittedName>
        <fullName evidence="5">Carbonic anhydrase</fullName>
    </submittedName>
</protein>
<keyword evidence="3 4" id="KW-0862">Zinc</keyword>
<gene>
    <name evidence="5" type="ORF">BDV96DRAFT_627517</name>
</gene>
<feature type="binding site" evidence="4">
    <location>
        <position position="116"/>
    </location>
    <ligand>
        <name>Zn(2+)</name>
        <dbReference type="ChEBI" id="CHEBI:29105"/>
    </ligand>
</feature>
<dbReference type="EMBL" id="ML977312">
    <property type="protein sequence ID" value="KAF2121107.1"/>
    <property type="molecule type" value="Genomic_DNA"/>
</dbReference>
<sequence length="196" mass="21963">MYYPTRSEELLERHAFSARKYVQTHKPIDTFPPGEPRSEKYRILISITTRKSGFKTLDNNSQSLALINASSQSSSSAWKGEVPVIRNAGGRAKNAVFDVAVLDALVQVTEIIVIHHKDCGLTYITDEDVREELGKLSPEEVAKYDTDGYTFTLANIHQSVKNDIVFLRSHPFVRKETKVSGFAYDIESGNLEPVEG</sequence>
<comment type="similarity">
    <text evidence="1">Belongs to the beta-class carbonic anhydrase family.</text>
</comment>
<dbReference type="Gene3D" id="3.40.1050.10">
    <property type="entry name" value="Carbonic anhydrase"/>
    <property type="match status" value="1"/>
</dbReference>
<dbReference type="SUPFAM" id="SSF53056">
    <property type="entry name" value="beta-carbonic anhydrase, cab"/>
    <property type="match status" value="1"/>
</dbReference>
<proteinExistence type="inferred from homology"/>
<dbReference type="OrthoDB" id="10248475at2759"/>
<evidence type="ECO:0000256" key="1">
    <source>
        <dbReference type="ARBA" id="ARBA00006217"/>
    </source>
</evidence>
<comment type="cofactor">
    <cofactor evidence="4">
        <name>Zn(2+)</name>
        <dbReference type="ChEBI" id="CHEBI:29105"/>
    </cofactor>
    <text evidence="4">Binds 1 zinc ion per subunit.</text>
</comment>
<dbReference type="InterPro" id="IPR001765">
    <property type="entry name" value="Carbonic_anhydrase"/>
</dbReference>
<feature type="binding site" evidence="4">
    <location>
        <position position="119"/>
    </location>
    <ligand>
        <name>Zn(2+)</name>
        <dbReference type="ChEBI" id="CHEBI:29105"/>
    </ligand>
</feature>
<evidence type="ECO:0000256" key="2">
    <source>
        <dbReference type="ARBA" id="ARBA00022723"/>
    </source>
</evidence>
<name>A0A6A5ZQE9_9PLEO</name>
<evidence type="ECO:0000256" key="4">
    <source>
        <dbReference type="PIRSR" id="PIRSR601765-1"/>
    </source>
</evidence>